<protein>
    <submittedName>
        <fullName evidence="2">G611 protein</fullName>
    </submittedName>
</protein>
<dbReference type="Pfam" id="PF10184">
    <property type="entry name" value="DUF2358"/>
    <property type="match status" value="1"/>
</dbReference>
<name>A0ABP1FHS4_9CHLO</name>
<evidence type="ECO:0000313" key="3">
    <source>
        <dbReference type="Proteomes" id="UP001497392"/>
    </source>
</evidence>
<comment type="similarity">
    <text evidence="1">Belongs to the HEBP family.</text>
</comment>
<evidence type="ECO:0000313" key="2">
    <source>
        <dbReference type="EMBL" id="CAL5218876.1"/>
    </source>
</evidence>
<evidence type="ECO:0000256" key="1">
    <source>
        <dbReference type="ARBA" id="ARBA00009817"/>
    </source>
</evidence>
<dbReference type="Proteomes" id="UP001497392">
    <property type="component" value="Unassembled WGS sequence"/>
</dbReference>
<reference evidence="2 3" key="1">
    <citation type="submission" date="2024-06" db="EMBL/GenBank/DDBJ databases">
        <authorList>
            <person name="Kraege A."/>
            <person name="Thomma B."/>
        </authorList>
    </citation>
    <scope>NUCLEOTIDE SEQUENCE [LARGE SCALE GENOMIC DNA]</scope>
</reference>
<sequence length="343" mass="40184">MQEHLDLVRTDFQFVFKDILNLDHFERDMFFSDPISKFTFFRGKGSWYQLNVLFLKNFLAPIYEVHEVRQVGDQEILVKWSWTMNFWWNRFNPFRFVWDPRLSFSGLTVLGYNPDTGKWCKHVDAWDCLENQEFPSLEGFAFVAQQMFQLGKPPNRYTPEYMILKKYKEWEIRRYKPFLVAEVDAKLGDGGEEAAEHLLEEYLGGSNDRKLSIDRTTPVFQDSAGKVYCMLPGNQVGEQAPAPESKDVRVREQPGGWYAAGIFGGEPSEMQIQREIRFIRACANQEGSRPADDSWAFARYNNRSWPRGPFRRNDVLIPLDEASIDLWRGLDWDFVKRVAAQPV</sequence>
<dbReference type="InterPro" id="IPR018790">
    <property type="entry name" value="DUF2358"/>
</dbReference>
<dbReference type="EMBL" id="CAXHTA020000001">
    <property type="protein sequence ID" value="CAL5218876.1"/>
    <property type="molecule type" value="Genomic_DNA"/>
</dbReference>
<dbReference type="PANTHER" id="PTHR11220:SF50">
    <property type="entry name" value="SOUL HEME-BINDING FAMILY PROTEIN"/>
    <property type="match status" value="1"/>
</dbReference>
<organism evidence="2 3">
    <name type="scientific">Coccomyxa viridis</name>
    <dbReference type="NCBI Taxonomy" id="1274662"/>
    <lineage>
        <taxon>Eukaryota</taxon>
        <taxon>Viridiplantae</taxon>
        <taxon>Chlorophyta</taxon>
        <taxon>core chlorophytes</taxon>
        <taxon>Trebouxiophyceae</taxon>
        <taxon>Trebouxiophyceae incertae sedis</taxon>
        <taxon>Coccomyxaceae</taxon>
        <taxon>Coccomyxa</taxon>
    </lineage>
</organism>
<dbReference type="Pfam" id="PF04832">
    <property type="entry name" value="SOUL"/>
    <property type="match status" value="1"/>
</dbReference>
<proteinExistence type="inferred from homology"/>
<keyword evidence="3" id="KW-1185">Reference proteome</keyword>
<gene>
    <name evidence="2" type="primary">g611</name>
    <name evidence="2" type="ORF">VP750_LOCUS535</name>
</gene>
<dbReference type="Gene3D" id="3.20.80.10">
    <property type="entry name" value="Regulatory factor, effector binding domain"/>
    <property type="match status" value="1"/>
</dbReference>
<dbReference type="SUPFAM" id="SSF55136">
    <property type="entry name" value="Probable bacterial effector-binding domain"/>
    <property type="match status" value="1"/>
</dbReference>
<comment type="caution">
    <text evidence="2">The sequence shown here is derived from an EMBL/GenBank/DDBJ whole genome shotgun (WGS) entry which is preliminary data.</text>
</comment>
<dbReference type="InterPro" id="IPR011256">
    <property type="entry name" value="Reg_factor_effector_dom_sf"/>
</dbReference>
<dbReference type="InterPro" id="IPR006917">
    <property type="entry name" value="SOUL_heme-bd"/>
</dbReference>
<dbReference type="PANTHER" id="PTHR11220">
    <property type="entry name" value="HEME-BINDING PROTEIN-RELATED"/>
    <property type="match status" value="1"/>
</dbReference>
<accession>A0ABP1FHS4</accession>